<keyword evidence="4" id="KW-1185">Reference proteome</keyword>
<dbReference type="RefSeq" id="WP_353541047.1">
    <property type="nucleotide sequence ID" value="NZ_BAABRN010000006.1"/>
</dbReference>
<feature type="region of interest" description="Disordered" evidence="1">
    <location>
        <begin position="154"/>
        <end position="178"/>
    </location>
</feature>
<sequence>MTNTGNFAGFDKKAFFKGFGAAEPQDAPPPAAQAPVEPAPAAAPPQPVAVAPAAPPTMDVPLPAQVAPAAPAPVPTAQASPPAAPAVSLSPVEVPPTPTAQTPPAQITPAQTPPAQTPPETLTPTETLHPADPPVQDALPAEIALAAPHEVDELEPDLEEGDEPEDGDLTLPSAESLGEPSGQLFGHLAALLTPGSALAFSVAKGEEGKLTVRIQPINLPDISDLTLTGQPEEFDTGDFLASLRLYRANISEGLLAQTQKQLAAKSGGKAATVTPAPKPSDRLLGTLSLAVDVPNATIKAVRNGSDVAVTSGDNRVNEGKYTVEVSAEGYKPQKKSVKVERNKTVSLDFTLGGALELQGAEGATVVITGPDEQVVQPGRGLKEGMYHVVADQEGKKQFTWHGSVKSGGTVTVAVKFDAAPPGLF</sequence>
<feature type="region of interest" description="Disordered" evidence="1">
    <location>
        <begin position="19"/>
        <end position="135"/>
    </location>
</feature>
<evidence type="ECO:0000259" key="2">
    <source>
        <dbReference type="Pfam" id="PF08308"/>
    </source>
</evidence>
<feature type="compositionally biased region" description="Pro residues" evidence="1">
    <location>
        <begin position="26"/>
        <end position="47"/>
    </location>
</feature>
<organism evidence="3 4">
    <name type="scientific">Deinococcus xinjiangensis</name>
    <dbReference type="NCBI Taxonomy" id="457454"/>
    <lineage>
        <taxon>Bacteria</taxon>
        <taxon>Thermotogati</taxon>
        <taxon>Deinococcota</taxon>
        <taxon>Deinococci</taxon>
        <taxon>Deinococcales</taxon>
        <taxon>Deinococcaceae</taxon>
        <taxon>Deinococcus</taxon>
    </lineage>
</organism>
<feature type="compositionally biased region" description="Low complexity" evidence="1">
    <location>
        <begin position="118"/>
        <end position="128"/>
    </location>
</feature>
<name>A0ABP9V715_9DEIO</name>
<evidence type="ECO:0000313" key="4">
    <source>
        <dbReference type="Proteomes" id="UP001458946"/>
    </source>
</evidence>
<dbReference type="InterPro" id="IPR013229">
    <property type="entry name" value="PEGA"/>
</dbReference>
<dbReference type="Proteomes" id="UP001458946">
    <property type="component" value="Unassembled WGS sequence"/>
</dbReference>
<feature type="compositionally biased region" description="Low complexity" evidence="1">
    <location>
        <begin position="60"/>
        <end position="92"/>
    </location>
</feature>
<accession>A0ABP9V715</accession>
<evidence type="ECO:0000313" key="3">
    <source>
        <dbReference type="EMBL" id="GAA5501073.1"/>
    </source>
</evidence>
<dbReference type="EMBL" id="BAABRN010000006">
    <property type="protein sequence ID" value="GAA5501073.1"/>
    <property type="molecule type" value="Genomic_DNA"/>
</dbReference>
<dbReference type="Pfam" id="PF08308">
    <property type="entry name" value="PEGA"/>
    <property type="match status" value="1"/>
</dbReference>
<feature type="compositionally biased region" description="Acidic residues" evidence="1">
    <location>
        <begin position="154"/>
        <end position="168"/>
    </location>
</feature>
<comment type="caution">
    <text evidence="3">The sequence shown here is derived from an EMBL/GenBank/DDBJ whole genome shotgun (WGS) entry which is preliminary data.</text>
</comment>
<feature type="compositionally biased region" description="Low complexity" evidence="1">
    <location>
        <begin position="99"/>
        <end position="110"/>
    </location>
</feature>
<protein>
    <recommendedName>
        <fullName evidence="2">PEGA domain-containing protein</fullName>
    </recommendedName>
</protein>
<dbReference type="Gene3D" id="2.60.40.1120">
    <property type="entry name" value="Carboxypeptidase-like, regulatory domain"/>
    <property type="match status" value="1"/>
</dbReference>
<feature type="domain" description="PEGA" evidence="2">
    <location>
        <begin position="303"/>
        <end position="351"/>
    </location>
</feature>
<gene>
    <name evidence="3" type="ORF">Dxin01_00804</name>
</gene>
<evidence type="ECO:0000256" key="1">
    <source>
        <dbReference type="SAM" id="MobiDB-lite"/>
    </source>
</evidence>
<proteinExistence type="predicted"/>
<reference evidence="3 4" key="1">
    <citation type="submission" date="2024-02" db="EMBL/GenBank/DDBJ databases">
        <title>Deinococcus xinjiangensis NBRC 107630.</title>
        <authorList>
            <person name="Ichikawa N."/>
            <person name="Katano-Makiyama Y."/>
            <person name="Hidaka K."/>
        </authorList>
    </citation>
    <scope>NUCLEOTIDE SEQUENCE [LARGE SCALE GENOMIC DNA]</scope>
    <source>
        <strain evidence="3 4">NBRC 107630</strain>
    </source>
</reference>